<feature type="compositionally biased region" description="Basic and acidic residues" evidence="1">
    <location>
        <begin position="1"/>
        <end position="12"/>
    </location>
</feature>
<accession>A0ABN2F4F9</accession>
<evidence type="ECO:0000313" key="3">
    <source>
        <dbReference type="Proteomes" id="UP001500064"/>
    </source>
</evidence>
<comment type="caution">
    <text evidence="2">The sequence shown here is derived from an EMBL/GenBank/DDBJ whole genome shotgun (WGS) entry which is preliminary data.</text>
</comment>
<name>A0ABN2F4F9_9ACTN</name>
<dbReference type="Proteomes" id="UP001500064">
    <property type="component" value="Unassembled WGS sequence"/>
</dbReference>
<keyword evidence="3" id="KW-1185">Reference proteome</keyword>
<proteinExistence type="predicted"/>
<sequence length="71" mass="7530">MSQAVDVDKREAASSAKRAAGVEAATKIWHTKTVPNAAKAAEWVNKTPPQGAGEAAFSTRSDGSVDVYYFM</sequence>
<feature type="region of interest" description="Disordered" evidence="1">
    <location>
        <begin position="1"/>
        <end position="20"/>
    </location>
</feature>
<dbReference type="RefSeq" id="WP_346104177.1">
    <property type="nucleotide sequence ID" value="NZ_BAAAMU010000014.1"/>
</dbReference>
<protein>
    <submittedName>
        <fullName evidence="2">Uncharacterized protein</fullName>
    </submittedName>
</protein>
<reference evidence="2 3" key="1">
    <citation type="journal article" date="2019" name="Int. J. Syst. Evol. Microbiol.">
        <title>The Global Catalogue of Microorganisms (GCM) 10K type strain sequencing project: providing services to taxonomists for standard genome sequencing and annotation.</title>
        <authorList>
            <consortium name="The Broad Institute Genomics Platform"/>
            <consortium name="The Broad Institute Genome Sequencing Center for Infectious Disease"/>
            <person name="Wu L."/>
            <person name="Ma J."/>
        </authorList>
    </citation>
    <scope>NUCLEOTIDE SEQUENCE [LARGE SCALE GENOMIC DNA]</scope>
    <source>
        <strain evidence="2 3">JCM 13929</strain>
    </source>
</reference>
<organism evidence="2 3">
    <name type="scientific">Nonomuraea maheshkhaliensis</name>
    <dbReference type="NCBI Taxonomy" id="419590"/>
    <lineage>
        <taxon>Bacteria</taxon>
        <taxon>Bacillati</taxon>
        <taxon>Actinomycetota</taxon>
        <taxon>Actinomycetes</taxon>
        <taxon>Streptosporangiales</taxon>
        <taxon>Streptosporangiaceae</taxon>
        <taxon>Nonomuraea</taxon>
    </lineage>
</organism>
<evidence type="ECO:0000313" key="2">
    <source>
        <dbReference type="EMBL" id="GAA1626998.1"/>
    </source>
</evidence>
<evidence type="ECO:0000256" key="1">
    <source>
        <dbReference type="SAM" id="MobiDB-lite"/>
    </source>
</evidence>
<gene>
    <name evidence="2" type="ORF">GCM10009733_024670</name>
</gene>
<dbReference type="EMBL" id="BAAAMU010000014">
    <property type="protein sequence ID" value="GAA1626998.1"/>
    <property type="molecule type" value="Genomic_DNA"/>
</dbReference>